<reference evidence="1" key="1">
    <citation type="submission" date="2021-05" db="EMBL/GenBank/DDBJ databases">
        <authorList>
            <person name="Arsene-Ploetze F."/>
        </authorList>
    </citation>
    <scope>NUCLEOTIDE SEQUENCE</scope>
    <source>
        <strain evidence="1">DSM 42138</strain>
    </source>
</reference>
<sequence>MTDQYLFAEINVEWPEPPAYEAMARAWLDGGFATLAGSHRQALEEGPKLPPEAMRRSMPCGPPHAAWGFVSITRHDGRQLRNSSRVLSARSISWFLRQLADPPRTATIGLSVLDERGYPGRSPLRITVDRPEARVWPEAIDWAVLSCRIPEGDFLDPAQQEVVLGFLRGISEALDPSFANVTYDDGLGKTGLERTLGPPWKFPYETIPTSRQVLRGYEWWTICPKELAGHLGGADALRATGAFHDVVRLPSGALWLQATKHYRDYGPAAYAAVFRALAPALPPGVPKRFDRRNDEPAERIVHLDASAVRP</sequence>
<dbReference type="AlphaFoldDB" id="A0A9W4DQZ1"/>
<comment type="caution">
    <text evidence="1">The sequence shown here is derived from an EMBL/GenBank/DDBJ whole genome shotgun (WGS) entry which is preliminary data.</text>
</comment>
<dbReference type="RefSeq" id="WP_251485889.1">
    <property type="nucleotide sequence ID" value="NZ_CAJSLV010000042.1"/>
</dbReference>
<protein>
    <submittedName>
        <fullName evidence="1">Uncharacterized protein</fullName>
    </submittedName>
</protein>
<accession>A0A9W4DQZ1</accession>
<organism evidence="1 2">
    <name type="scientific">Actinacidiphila cocklensis</name>
    <dbReference type="NCBI Taxonomy" id="887465"/>
    <lineage>
        <taxon>Bacteria</taxon>
        <taxon>Bacillati</taxon>
        <taxon>Actinomycetota</taxon>
        <taxon>Actinomycetes</taxon>
        <taxon>Kitasatosporales</taxon>
        <taxon>Streptomycetaceae</taxon>
        <taxon>Actinacidiphila</taxon>
    </lineage>
</organism>
<gene>
    <name evidence="1" type="ORF">SCOCK_140124</name>
</gene>
<proteinExistence type="predicted"/>
<keyword evidence="2" id="KW-1185">Reference proteome</keyword>
<evidence type="ECO:0000313" key="1">
    <source>
        <dbReference type="EMBL" id="CAG6391926.1"/>
    </source>
</evidence>
<name>A0A9W4DQZ1_9ACTN</name>
<dbReference type="Proteomes" id="UP001152519">
    <property type="component" value="Unassembled WGS sequence"/>
</dbReference>
<evidence type="ECO:0000313" key="2">
    <source>
        <dbReference type="Proteomes" id="UP001152519"/>
    </source>
</evidence>
<dbReference type="EMBL" id="CAJSLV010000042">
    <property type="protein sequence ID" value="CAG6391926.1"/>
    <property type="molecule type" value="Genomic_DNA"/>
</dbReference>